<protein>
    <recommendedName>
        <fullName evidence="3">LynF/TruF/PatF family peptide O-prenyltransferase</fullName>
    </recommendedName>
</protein>
<name>A0A6H9GZ00_MICAE</name>
<sequence>MIVADIQKSSLKEQRLQFIRNHQQAFDVEPIYPLRLFEDFVMGVEGDCTIEASCKIELDKLIASRFMLFFKDQAQEWQNYLAQSLAFFRQVENRVGVKLYYSLLQQFLGDNFDFSKLEVLSAGIDLRTNLADSSVKMHIRIGDYPEKLETAFLLSDGAADGNYLSGFVNLIGFYFYFNGKSEIEIYAEVREDDFFKPETINQVWQNFPKSALKPLQASNLFFTGLSKANNNPVLYYCLKNRQDLMNYFRLNDTAERVHSFYQHQDILPIMWVGTAQQELEKTRIENVRLYYSVFQSAEVQKLWVLGKRQEAKGKGEEKQVYLTSLGNAIL</sequence>
<comment type="caution">
    <text evidence="1">The sequence shown here is derived from an EMBL/GenBank/DDBJ whole genome shotgun (WGS) entry which is preliminary data.</text>
</comment>
<dbReference type="Proteomes" id="UP000435041">
    <property type="component" value="Unassembled WGS sequence"/>
</dbReference>
<dbReference type="CDD" id="cd14243">
    <property type="entry name" value="PT-AcyF_like"/>
    <property type="match status" value="1"/>
</dbReference>
<proteinExistence type="predicted"/>
<dbReference type="EMBL" id="BJCI01000111">
    <property type="protein sequence ID" value="GCL52475.1"/>
    <property type="molecule type" value="Genomic_DNA"/>
</dbReference>
<dbReference type="InterPro" id="IPR031037">
    <property type="entry name" value="Preny_LynF_TruF"/>
</dbReference>
<evidence type="ECO:0008006" key="3">
    <source>
        <dbReference type="Google" id="ProtNLM"/>
    </source>
</evidence>
<dbReference type="RefSeq" id="WP_159294830.1">
    <property type="nucleotide sequence ID" value="NZ_BJCI01000111.1"/>
</dbReference>
<evidence type="ECO:0000313" key="2">
    <source>
        <dbReference type="Proteomes" id="UP000435041"/>
    </source>
</evidence>
<gene>
    <name evidence="1" type="ORF">NIES3804_40650</name>
</gene>
<reference evidence="1 2" key="1">
    <citation type="submission" date="2019-02" db="EMBL/GenBank/DDBJ databases">
        <title>Draft genome sequence of Arthrospira platensis NIES-3804.</title>
        <authorList>
            <person name="Yamaguchi H."/>
            <person name="Suzuki S."/>
            <person name="Kawachi M."/>
        </authorList>
    </citation>
    <scope>NUCLEOTIDE SEQUENCE [LARGE SCALE GENOMIC DNA]</scope>
    <source>
        <strain evidence="1 2">NIES-3804</strain>
    </source>
</reference>
<dbReference type="AlphaFoldDB" id="A0A6H9GZ00"/>
<dbReference type="NCBIfam" id="TIGR04445">
    <property type="entry name" value="preny_LynF_TruF"/>
    <property type="match status" value="1"/>
</dbReference>
<organism evidence="1 2">
    <name type="scientific">Microcystis aeruginosa NIES-3804</name>
    <dbReference type="NCBI Taxonomy" id="2517783"/>
    <lineage>
        <taxon>Bacteria</taxon>
        <taxon>Bacillati</taxon>
        <taxon>Cyanobacteriota</taxon>
        <taxon>Cyanophyceae</taxon>
        <taxon>Oscillatoriophycideae</taxon>
        <taxon>Chroococcales</taxon>
        <taxon>Microcystaceae</taxon>
        <taxon>Microcystis</taxon>
    </lineage>
</organism>
<accession>A0A6H9GZ00</accession>
<evidence type="ECO:0000313" key="1">
    <source>
        <dbReference type="EMBL" id="GCL52475.1"/>
    </source>
</evidence>
<dbReference type="Pfam" id="PF19156">
    <property type="entry name" value="DUF5838"/>
    <property type="match status" value="1"/>
</dbReference>